<evidence type="ECO:0000313" key="2">
    <source>
        <dbReference type="Proteomes" id="UP000264820"/>
    </source>
</evidence>
<dbReference type="Ensembl" id="ENSHCOT00000023394.1">
    <property type="protein sequence ID" value="ENSHCOP00000015478.1"/>
    <property type="gene ID" value="ENSHCOG00000019100.1"/>
</dbReference>
<dbReference type="PANTHER" id="PTHR36292">
    <property type="entry name" value="UPF0575 PROTEIN C19ORF67"/>
    <property type="match status" value="1"/>
</dbReference>
<protein>
    <submittedName>
        <fullName evidence="1">Si:ch211-214c7.5</fullName>
    </submittedName>
</protein>
<keyword evidence="2" id="KW-1185">Reference proteome</keyword>
<dbReference type="OMA" id="RATETEY"/>
<dbReference type="Proteomes" id="UP000264820">
    <property type="component" value="Unplaced"/>
</dbReference>
<dbReference type="Pfam" id="PF11771">
    <property type="entry name" value="DUF3314"/>
    <property type="match status" value="1"/>
</dbReference>
<dbReference type="PANTHER" id="PTHR36292:SF1">
    <property type="entry name" value="UPF0575 PROTEIN C19ORF67"/>
    <property type="match status" value="1"/>
</dbReference>
<evidence type="ECO:0000313" key="1">
    <source>
        <dbReference type="Ensembl" id="ENSHCOP00000015478.1"/>
    </source>
</evidence>
<dbReference type="AlphaFoldDB" id="A0A3Q2YDR4"/>
<sequence>CEPYFNFLESTARTMQLPPDMFVQLMEFSQQMCDTLEHLVLTFASNNLLTLDESEPDNMSHFCIGRIELEQLQLSVTAFRYCKPTPYLARINTGAFKRMRWNVKHFNGAKDGDGNPETDYFLCYEDIPNLHTDDDNPDSKTVRMWSIGQWVQLKPDPKTETIFDWLECEVPEGAFDKLLFMGSQEPSSCTATEHLLQLLLSSVISVGNTSGVLRMV</sequence>
<proteinExistence type="predicted"/>
<reference evidence="1" key="2">
    <citation type="submission" date="2025-09" db="UniProtKB">
        <authorList>
            <consortium name="Ensembl"/>
        </authorList>
    </citation>
    <scope>IDENTIFICATION</scope>
</reference>
<reference evidence="1" key="1">
    <citation type="submission" date="2025-08" db="UniProtKB">
        <authorList>
            <consortium name="Ensembl"/>
        </authorList>
    </citation>
    <scope>IDENTIFICATION</scope>
</reference>
<organism evidence="1 2">
    <name type="scientific">Hippocampus comes</name>
    <name type="common">Tiger tail seahorse</name>
    <dbReference type="NCBI Taxonomy" id="109280"/>
    <lineage>
        <taxon>Eukaryota</taxon>
        <taxon>Metazoa</taxon>
        <taxon>Chordata</taxon>
        <taxon>Craniata</taxon>
        <taxon>Vertebrata</taxon>
        <taxon>Euteleostomi</taxon>
        <taxon>Actinopterygii</taxon>
        <taxon>Neopterygii</taxon>
        <taxon>Teleostei</taxon>
        <taxon>Neoteleostei</taxon>
        <taxon>Acanthomorphata</taxon>
        <taxon>Syngnathiaria</taxon>
        <taxon>Syngnathiformes</taxon>
        <taxon>Syngnathoidei</taxon>
        <taxon>Syngnathidae</taxon>
        <taxon>Hippocampus</taxon>
    </lineage>
</organism>
<accession>A0A3Q2YDR4</accession>
<dbReference type="InterPro" id="IPR021748">
    <property type="entry name" value="DUF3314"/>
</dbReference>
<dbReference type="GeneTree" id="ENSGT00390000009916"/>
<name>A0A3Q2YDR4_HIPCM</name>